<dbReference type="InterPro" id="IPR013766">
    <property type="entry name" value="Thioredoxin_domain"/>
</dbReference>
<evidence type="ECO:0000259" key="3">
    <source>
        <dbReference type="PROSITE" id="PS51352"/>
    </source>
</evidence>
<keyword evidence="2" id="KW-0676">Redox-active center</keyword>
<dbReference type="RefSeq" id="WP_142455705.1">
    <property type="nucleotide sequence ID" value="NZ_FXTP01000016.1"/>
</dbReference>
<evidence type="ECO:0000256" key="1">
    <source>
        <dbReference type="ARBA" id="ARBA00022729"/>
    </source>
</evidence>
<sequence>MYHKKLSFKWLAPCIVILVGLIAVDSVLAQEKELNWASFEEAMELAKKEDKPILVDVWAPWCGWCKKMQKEVYPELSNTLNKKFILTHLNRDDNETKKHFQHYSLTPLRLAQKLQVQSVPAIVMLSEEGEYLFHITGFVQPEELEPLLEAVAAKY</sequence>
<keyword evidence="5" id="KW-1185">Reference proteome</keyword>
<accession>A0A521F8U3</accession>
<evidence type="ECO:0000256" key="2">
    <source>
        <dbReference type="ARBA" id="ARBA00023284"/>
    </source>
</evidence>
<dbReference type="PANTHER" id="PTHR15337">
    <property type="entry name" value="ANTERIOR GRADIENT PROTEIN-RELATED"/>
    <property type="match status" value="1"/>
</dbReference>
<organism evidence="4 5">
    <name type="scientific">Gracilimonas mengyeensis</name>
    <dbReference type="NCBI Taxonomy" id="1302730"/>
    <lineage>
        <taxon>Bacteria</taxon>
        <taxon>Pseudomonadati</taxon>
        <taxon>Balneolota</taxon>
        <taxon>Balneolia</taxon>
        <taxon>Balneolales</taxon>
        <taxon>Balneolaceae</taxon>
        <taxon>Gracilimonas</taxon>
    </lineage>
</organism>
<dbReference type="AlphaFoldDB" id="A0A521F8U3"/>
<dbReference type="SUPFAM" id="SSF52833">
    <property type="entry name" value="Thioredoxin-like"/>
    <property type="match status" value="1"/>
</dbReference>
<dbReference type="Gene3D" id="3.40.30.10">
    <property type="entry name" value="Glutaredoxin"/>
    <property type="match status" value="1"/>
</dbReference>
<keyword evidence="1" id="KW-0732">Signal</keyword>
<dbReference type="InterPro" id="IPR012336">
    <property type="entry name" value="Thioredoxin-like_fold"/>
</dbReference>
<dbReference type="PROSITE" id="PS00194">
    <property type="entry name" value="THIOREDOXIN_1"/>
    <property type="match status" value="1"/>
</dbReference>
<dbReference type="Proteomes" id="UP000317557">
    <property type="component" value="Unassembled WGS sequence"/>
</dbReference>
<dbReference type="CDD" id="cd02947">
    <property type="entry name" value="TRX_family"/>
    <property type="match status" value="1"/>
</dbReference>
<dbReference type="Pfam" id="PF13098">
    <property type="entry name" value="Thioredoxin_2"/>
    <property type="match status" value="1"/>
</dbReference>
<dbReference type="InterPro" id="IPR036249">
    <property type="entry name" value="Thioredoxin-like_sf"/>
</dbReference>
<dbReference type="PANTHER" id="PTHR15337:SF11">
    <property type="entry name" value="THIOREDOXIN DOMAIN-CONTAINING PROTEIN"/>
    <property type="match status" value="1"/>
</dbReference>
<protein>
    <submittedName>
        <fullName evidence="4">Thioredoxin-related protein</fullName>
    </submittedName>
</protein>
<dbReference type="PROSITE" id="PS51352">
    <property type="entry name" value="THIOREDOXIN_2"/>
    <property type="match status" value="1"/>
</dbReference>
<gene>
    <name evidence="4" type="ORF">SAMN06265219_11614</name>
</gene>
<name>A0A521F8U3_9BACT</name>
<evidence type="ECO:0000313" key="5">
    <source>
        <dbReference type="Proteomes" id="UP000317557"/>
    </source>
</evidence>
<evidence type="ECO:0000313" key="4">
    <source>
        <dbReference type="EMBL" id="SMO92573.1"/>
    </source>
</evidence>
<feature type="domain" description="Thioredoxin" evidence="3">
    <location>
        <begin position="17"/>
        <end position="153"/>
    </location>
</feature>
<proteinExistence type="predicted"/>
<dbReference type="EMBL" id="FXTP01000016">
    <property type="protein sequence ID" value="SMO92573.1"/>
    <property type="molecule type" value="Genomic_DNA"/>
</dbReference>
<reference evidence="4 5" key="1">
    <citation type="submission" date="2017-05" db="EMBL/GenBank/DDBJ databases">
        <authorList>
            <person name="Varghese N."/>
            <person name="Submissions S."/>
        </authorList>
    </citation>
    <scope>NUCLEOTIDE SEQUENCE [LARGE SCALE GENOMIC DNA]</scope>
    <source>
        <strain evidence="4 5">DSM 21985</strain>
    </source>
</reference>
<dbReference type="InterPro" id="IPR017937">
    <property type="entry name" value="Thioredoxin_CS"/>
</dbReference>
<dbReference type="InterPro" id="IPR051099">
    <property type="entry name" value="AGR/TXD"/>
</dbReference>
<dbReference type="OrthoDB" id="9811036at2"/>